<keyword evidence="5 12" id="KW-1133">Transmembrane helix</keyword>
<dbReference type="PANTHER" id="PTHR24248:SF125">
    <property type="entry name" value="DOPAMINE D2-LIKE RECEPTOR"/>
    <property type="match status" value="1"/>
</dbReference>
<keyword evidence="6" id="KW-0297">G-protein coupled receptor</keyword>
<dbReference type="Pfam" id="PF00001">
    <property type="entry name" value="7tm_1"/>
    <property type="match status" value="1"/>
</dbReference>
<dbReference type="Proteomes" id="UP000708208">
    <property type="component" value="Unassembled WGS sequence"/>
</dbReference>
<feature type="transmembrane region" description="Helical" evidence="12">
    <location>
        <begin position="339"/>
        <end position="364"/>
    </location>
</feature>
<accession>A0A8J2LH14</accession>
<evidence type="ECO:0000256" key="9">
    <source>
        <dbReference type="ARBA" id="ARBA00023170"/>
    </source>
</evidence>
<feature type="domain" description="G-protein coupled receptors family 1 profile" evidence="13">
    <location>
        <begin position="319"/>
        <end position="368"/>
    </location>
</feature>
<comment type="subcellular location">
    <subcellularLocation>
        <location evidence="1">Cell membrane</location>
        <topology evidence="1">Multi-pass membrane protein</topology>
    </subcellularLocation>
</comment>
<evidence type="ECO:0000256" key="3">
    <source>
        <dbReference type="ARBA" id="ARBA00022475"/>
    </source>
</evidence>
<evidence type="ECO:0000259" key="13">
    <source>
        <dbReference type="PROSITE" id="PS50262"/>
    </source>
</evidence>
<dbReference type="GO" id="GO:0045202">
    <property type="term" value="C:synapse"/>
    <property type="evidence" value="ECO:0007669"/>
    <property type="project" value="GOC"/>
</dbReference>
<evidence type="ECO:0000256" key="10">
    <source>
        <dbReference type="ARBA" id="ARBA00023224"/>
    </source>
</evidence>
<dbReference type="GO" id="GO:0001591">
    <property type="term" value="F:dopamine neurotransmitter receptor activity, coupled via Gi/Go"/>
    <property type="evidence" value="ECO:0007669"/>
    <property type="project" value="TreeGrafter"/>
</dbReference>
<proteinExistence type="inferred from homology"/>
<keyword evidence="7 12" id="KW-0472">Membrane</keyword>
<evidence type="ECO:0000256" key="8">
    <source>
        <dbReference type="ARBA" id="ARBA00023157"/>
    </source>
</evidence>
<reference evidence="14" key="1">
    <citation type="submission" date="2021-06" db="EMBL/GenBank/DDBJ databases">
        <authorList>
            <person name="Hodson N. C."/>
            <person name="Mongue J. A."/>
            <person name="Jaron S. K."/>
        </authorList>
    </citation>
    <scope>NUCLEOTIDE SEQUENCE</scope>
</reference>
<gene>
    <name evidence="14" type="ORF">AFUS01_LOCUS41546</name>
</gene>
<feature type="transmembrane region" description="Helical" evidence="12">
    <location>
        <begin position="304"/>
        <end position="327"/>
    </location>
</feature>
<dbReference type="PROSITE" id="PS50262">
    <property type="entry name" value="G_PROTEIN_RECEP_F1_2"/>
    <property type="match status" value="1"/>
</dbReference>
<evidence type="ECO:0000256" key="6">
    <source>
        <dbReference type="ARBA" id="ARBA00023040"/>
    </source>
</evidence>
<evidence type="ECO:0000256" key="12">
    <source>
        <dbReference type="SAM" id="Phobius"/>
    </source>
</evidence>
<dbReference type="SUPFAM" id="SSF81321">
    <property type="entry name" value="Family A G protein-coupled receptor-like"/>
    <property type="match status" value="1"/>
</dbReference>
<keyword evidence="4 12" id="KW-0812">Transmembrane</keyword>
<dbReference type="AlphaFoldDB" id="A0A8J2LH14"/>
<keyword evidence="10" id="KW-0807">Transducer</keyword>
<protein>
    <recommendedName>
        <fullName evidence="13">G-protein coupled receptors family 1 profile domain-containing protein</fullName>
    </recommendedName>
</protein>
<dbReference type="InterPro" id="IPR000276">
    <property type="entry name" value="GPCR_Rhodpsn"/>
</dbReference>
<comment type="similarity">
    <text evidence="2">Belongs to the G-protein coupled receptor 1 family.</text>
</comment>
<evidence type="ECO:0000256" key="4">
    <source>
        <dbReference type="ARBA" id="ARBA00022692"/>
    </source>
</evidence>
<feature type="region of interest" description="Disordered" evidence="11">
    <location>
        <begin position="187"/>
        <end position="217"/>
    </location>
</feature>
<keyword evidence="15" id="KW-1185">Reference proteome</keyword>
<comment type="caution">
    <text evidence="14">The sequence shown here is derived from an EMBL/GenBank/DDBJ whole genome shotgun (WGS) entry which is preliminary data.</text>
</comment>
<dbReference type="EMBL" id="CAJVCH010562221">
    <property type="protein sequence ID" value="CAG7831821.1"/>
    <property type="molecule type" value="Genomic_DNA"/>
</dbReference>
<evidence type="ECO:0000313" key="14">
    <source>
        <dbReference type="EMBL" id="CAG7831821.1"/>
    </source>
</evidence>
<evidence type="ECO:0000256" key="11">
    <source>
        <dbReference type="SAM" id="MobiDB-lite"/>
    </source>
</evidence>
<evidence type="ECO:0000256" key="5">
    <source>
        <dbReference type="ARBA" id="ARBA00022989"/>
    </source>
</evidence>
<keyword evidence="3" id="KW-1003">Cell membrane</keyword>
<dbReference type="GO" id="GO:0004930">
    <property type="term" value="F:G protein-coupled receptor activity"/>
    <property type="evidence" value="ECO:0007669"/>
    <property type="project" value="UniProtKB-KW"/>
</dbReference>
<evidence type="ECO:0000256" key="1">
    <source>
        <dbReference type="ARBA" id="ARBA00004651"/>
    </source>
</evidence>
<dbReference type="InterPro" id="IPR017452">
    <property type="entry name" value="GPCR_Rhodpsn_7TM"/>
</dbReference>
<dbReference type="GO" id="GO:0005886">
    <property type="term" value="C:plasma membrane"/>
    <property type="evidence" value="ECO:0007669"/>
    <property type="project" value="UniProtKB-SubCell"/>
</dbReference>
<organism evidence="14 15">
    <name type="scientific">Allacma fusca</name>
    <dbReference type="NCBI Taxonomy" id="39272"/>
    <lineage>
        <taxon>Eukaryota</taxon>
        <taxon>Metazoa</taxon>
        <taxon>Ecdysozoa</taxon>
        <taxon>Arthropoda</taxon>
        <taxon>Hexapoda</taxon>
        <taxon>Collembola</taxon>
        <taxon>Symphypleona</taxon>
        <taxon>Sminthuridae</taxon>
        <taxon>Allacma</taxon>
    </lineage>
</organism>
<evidence type="ECO:0000256" key="2">
    <source>
        <dbReference type="ARBA" id="ARBA00010663"/>
    </source>
</evidence>
<keyword evidence="9" id="KW-0675">Receptor</keyword>
<feature type="compositionally biased region" description="Polar residues" evidence="11">
    <location>
        <begin position="188"/>
        <end position="217"/>
    </location>
</feature>
<evidence type="ECO:0000256" key="7">
    <source>
        <dbReference type="ARBA" id="ARBA00023136"/>
    </source>
</evidence>
<dbReference type="OrthoDB" id="10010417at2759"/>
<dbReference type="PANTHER" id="PTHR24248">
    <property type="entry name" value="ADRENERGIC RECEPTOR-RELATED G-PROTEIN COUPLED RECEPTOR"/>
    <property type="match status" value="1"/>
</dbReference>
<keyword evidence="8" id="KW-1015">Disulfide bond</keyword>
<name>A0A8J2LH14_9HEXA</name>
<sequence>MNPMLNNVTGKEVVNTSRLLPDLHQASLTTTNLLPTTTDPTLPSANLASSLARAFNISSLTTQSSRSLGEGTPEISSVNINSSAIADTLVNNLRSPSSPTQTLLSLNKSLNWNNATSVYSSNVENATRVMTTTEALEELDANSWRSYYHDASSVVAKESANRSLGQVALDGLHTLWEQVSPGHDRVTMTESQNANNSTISHEDPFTSSPPRQSTAVGFHKSSSSWLAESLTKATQNLTGGLTAMGEDAENFLLYEQQDEPLSLASVNNLMMNDSLPLENSSWPNMTFDPFGNETGVGLEAPYNYWALLLIIFPFLTVFGNVLVILSVKRERTLHNVTNYFIVSLAVADLLVAALVMPFGVYLLVSTII</sequence>
<evidence type="ECO:0000313" key="15">
    <source>
        <dbReference type="Proteomes" id="UP000708208"/>
    </source>
</evidence>